<name>A0A180FY23_PUCT1</name>
<feature type="compositionally biased region" description="Polar residues" evidence="1">
    <location>
        <begin position="26"/>
        <end position="44"/>
    </location>
</feature>
<dbReference type="VEuPathDB" id="FungiDB:PTTG_03770"/>
<dbReference type="EnsemblFungi" id="PTTG_03770-t43_1">
    <property type="protein sequence ID" value="PTTG_03770-t43_1-p1"/>
    <property type="gene ID" value="PTTG_03770"/>
</dbReference>
<organism evidence="2">
    <name type="scientific">Puccinia triticina (isolate 1-1 / race 1 (BBBD))</name>
    <name type="common">Brown leaf rust fungus</name>
    <dbReference type="NCBI Taxonomy" id="630390"/>
    <lineage>
        <taxon>Eukaryota</taxon>
        <taxon>Fungi</taxon>
        <taxon>Dikarya</taxon>
        <taxon>Basidiomycota</taxon>
        <taxon>Pucciniomycotina</taxon>
        <taxon>Pucciniomycetes</taxon>
        <taxon>Pucciniales</taxon>
        <taxon>Pucciniaceae</taxon>
        <taxon>Puccinia</taxon>
    </lineage>
</organism>
<evidence type="ECO:0000313" key="2">
    <source>
        <dbReference type="EMBL" id="OAV85314.1"/>
    </source>
</evidence>
<dbReference type="EMBL" id="ADAS02005092">
    <property type="protein sequence ID" value="OAV85314.1"/>
    <property type="molecule type" value="Genomic_DNA"/>
</dbReference>
<keyword evidence="4" id="KW-1185">Reference proteome</keyword>
<proteinExistence type="predicted"/>
<reference evidence="3" key="4">
    <citation type="submission" date="2025-05" db="UniProtKB">
        <authorList>
            <consortium name="EnsemblFungi"/>
        </authorList>
    </citation>
    <scope>IDENTIFICATION</scope>
    <source>
        <strain evidence="3">isolate 1-1 / race 1 (BBBD)</strain>
    </source>
</reference>
<feature type="compositionally biased region" description="Basic and acidic residues" evidence="1">
    <location>
        <begin position="57"/>
        <end position="72"/>
    </location>
</feature>
<gene>
    <name evidence="2" type="ORF">PTTG_03770</name>
</gene>
<feature type="compositionally biased region" description="Basic and acidic residues" evidence="1">
    <location>
        <begin position="10"/>
        <end position="25"/>
    </location>
</feature>
<evidence type="ECO:0000313" key="3">
    <source>
        <dbReference type="EnsemblFungi" id="PTTG_03770-t43_1-p1"/>
    </source>
</evidence>
<feature type="region of interest" description="Disordered" evidence="1">
    <location>
        <begin position="1"/>
        <end position="72"/>
    </location>
</feature>
<sequence>MANPAGTSDPTDRDASTNDQVERPTDPTSNNNTLDPMQQLTLQMQQASVEAQQAAEARARAAQESAELRAHE</sequence>
<evidence type="ECO:0000256" key="1">
    <source>
        <dbReference type="SAM" id="MobiDB-lite"/>
    </source>
</evidence>
<feature type="compositionally biased region" description="Low complexity" evidence="1">
    <location>
        <begin position="45"/>
        <end position="56"/>
    </location>
</feature>
<feature type="non-terminal residue" evidence="2">
    <location>
        <position position="72"/>
    </location>
</feature>
<accession>A0A180FY23</accession>
<reference evidence="2" key="2">
    <citation type="submission" date="2016-05" db="EMBL/GenBank/DDBJ databases">
        <title>Comparative analysis highlights variable genome content of wheat rusts and divergence of the mating loci.</title>
        <authorList>
            <person name="Cuomo C.A."/>
            <person name="Bakkeren G."/>
            <person name="Szabo L."/>
            <person name="Khalil H."/>
            <person name="Joly D."/>
            <person name="Goldberg J."/>
            <person name="Young S."/>
            <person name="Zeng Q."/>
            <person name="Fellers J."/>
        </authorList>
    </citation>
    <scope>NUCLEOTIDE SEQUENCE [LARGE SCALE GENOMIC DNA]</scope>
    <source>
        <strain evidence="2">1-1 BBBD Race 1</strain>
    </source>
</reference>
<evidence type="ECO:0000313" key="4">
    <source>
        <dbReference type="Proteomes" id="UP000005240"/>
    </source>
</evidence>
<dbReference type="AlphaFoldDB" id="A0A180FY23"/>
<reference evidence="2" key="1">
    <citation type="submission" date="2009-11" db="EMBL/GenBank/DDBJ databases">
        <authorList>
            <consortium name="The Broad Institute Genome Sequencing Platform"/>
            <person name="Ward D."/>
            <person name="Feldgarden M."/>
            <person name="Earl A."/>
            <person name="Young S.K."/>
            <person name="Zeng Q."/>
            <person name="Koehrsen M."/>
            <person name="Alvarado L."/>
            <person name="Berlin A."/>
            <person name="Bochicchio J."/>
            <person name="Borenstein D."/>
            <person name="Chapman S.B."/>
            <person name="Chen Z."/>
            <person name="Engels R."/>
            <person name="Freedman E."/>
            <person name="Gellesch M."/>
            <person name="Goldberg J."/>
            <person name="Griggs A."/>
            <person name="Gujja S."/>
            <person name="Heilman E."/>
            <person name="Heiman D."/>
            <person name="Hepburn T."/>
            <person name="Howarth C."/>
            <person name="Jen D."/>
            <person name="Larson L."/>
            <person name="Lewis B."/>
            <person name="Mehta T."/>
            <person name="Park D."/>
            <person name="Pearson M."/>
            <person name="Roberts A."/>
            <person name="Saif S."/>
            <person name="Shea T."/>
            <person name="Shenoy N."/>
            <person name="Sisk P."/>
            <person name="Stolte C."/>
            <person name="Sykes S."/>
            <person name="Thomson T."/>
            <person name="Walk T."/>
            <person name="White J."/>
            <person name="Yandava C."/>
            <person name="Izard J."/>
            <person name="Baranova O.V."/>
            <person name="Blanton J.M."/>
            <person name="Tanner A.C."/>
            <person name="Dewhirst F.E."/>
            <person name="Haas B."/>
            <person name="Nusbaum C."/>
            <person name="Birren B."/>
        </authorList>
    </citation>
    <scope>NUCLEOTIDE SEQUENCE [LARGE SCALE GENOMIC DNA]</scope>
    <source>
        <strain evidence="2">1-1 BBBD Race 1</strain>
    </source>
</reference>
<protein>
    <submittedName>
        <fullName evidence="2 3">Uncharacterized protein</fullName>
    </submittedName>
</protein>
<dbReference type="Proteomes" id="UP000005240">
    <property type="component" value="Unassembled WGS sequence"/>
</dbReference>
<reference evidence="3 4" key="3">
    <citation type="journal article" date="2017" name="G3 (Bethesda)">
        <title>Comparative analysis highlights variable genome content of wheat rusts and divergence of the mating loci.</title>
        <authorList>
            <person name="Cuomo C.A."/>
            <person name="Bakkeren G."/>
            <person name="Khalil H.B."/>
            <person name="Panwar V."/>
            <person name="Joly D."/>
            <person name="Linning R."/>
            <person name="Sakthikumar S."/>
            <person name="Song X."/>
            <person name="Adiconis X."/>
            <person name="Fan L."/>
            <person name="Goldberg J.M."/>
            <person name="Levin J.Z."/>
            <person name="Young S."/>
            <person name="Zeng Q."/>
            <person name="Anikster Y."/>
            <person name="Bruce M."/>
            <person name="Wang M."/>
            <person name="Yin C."/>
            <person name="McCallum B."/>
            <person name="Szabo L.J."/>
            <person name="Hulbert S."/>
            <person name="Chen X."/>
            <person name="Fellers J.P."/>
        </authorList>
    </citation>
    <scope>NUCLEOTIDE SEQUENCE</scope>
    <source>
        <strain evidence="4">Isolate 1-1 / race 1 (BBBD)</strain>
        <strain evidence="3">isolate 1-1 / race 1 (BBBD)</strain>
    </source>
</reference>